<organism evidence="2 3">
    <name type="scientific">Hyphomonas pacifica</name>
    <dbReference type="NCBI Taxonomy" id="1280941"/>
    <lineage>
        <taxon>Bacteria</taxon>
        <taxon>Pseudomonadati</taxon>
        <taxon>Pseudomonadota</taxon>
        <taxon>Alphaproteobacteria</taxon>
        <taxon>Hyphomonadales</taxon>
        <taxon>Hyphomonadaceae</taxon>
        <taxon>Hyphomonas</taxon>
    </lineage>
</organism>
<evidence type="ECO:0000313" key="3">
    <source>
        <dbReference type="Proteomes" id="UP000249123"/>
    </source>
</evidence>
<accession>A0A8B2PG20</accession>
<dbReference type="AlphaFoldDB" id="A0A8B2PG20"/>
<dbReference type="EMBL" id="AWFB01000067">
    <property type="protein sequence ID" value="RAN30953.1"/>
    <property type="molecule type" value="Genomic_DNA"/>
</dbReference>
<dbReference type="Proteomes" id="UP000249123">
    <property type="component" value="Unassembled WGS sequence"/>
</dbReference>
<protein>
    <submittedName>
        <fullName evidence="2">Uncharacterized protein</fullName>
    </submittedName>
</protein>
<name>A0A8B2PG20_9PROT</name>
<evidence type="ECO:0000313" key="2">
    <source>
        <dbReference type="EMBL" id="RAN30953.1"/>
    </source>
</evidence>
<keyword evidence="3" id="KW-1185">Reference proteome</keyword>
<gene>
    <name evidence="2" type="ORF">HY3_04970</name>
</gene>
<comment type="caution">
    <text evidence="2">The sequence shown here is derived from an EMBL/GenBank/DDBJ whole genome shotgun (WGS) entry which is preliminary data.</text>
</comment>
<sequence length="74" mass="8230">MAYGALEQVSNSRQADMGMRVHIKSLTWRIFHGAKMVEKDERADSPMRMEGQNTTNPEATAEIPGAGFNYARDG</sequence>
<evidence type="ECO:0000256" key="1">
    <source>
        <dbReference type="SAM" id="MobiDB-lite"/>
    </source>
</evidence>
<proteinExistence type="predicted"/>
<reference evidence="2 3" key="1">
    <citation type="submission" date="2013-04" db="EMBL/GenBank/DDBJ databases">
        <title>Hyphomonas sp. T24B3 Genome Sequencing.</title>
        <authorList>
            <person name="Lai Q."/>
            <person name="Shao Z."/>
        </authorList>
    </citation>
    <scope>NUCLEOTIDE SEQUENCE [LARGE SCALE GENOMIC DNA]</scope>
    <source>
        <strain evidence="2 3">T24B3</strain>
    </source>
</reference>
<feature type="region of interest" description="Disordered" evidence="1">
    <location>
        <begin position="39"/>
        <end position="74"/>
    </location>
</feature>